<sequence>MSVTITILISLLSISLLTTSSSSSTESFIFGGCSQPKYISGSPYESNVNSLLTSLVNSATFTNYNNFTVQSPSSSQDTIYGLFQCRGDLSNGDCARCVQTAVSQLGTLCLDSCGGALQLDGCFVKYDNMSFLGVEDKTLVLKKCGPSIGYASDALTRRDAVLGFLGASDGSYKPYRVGGSGDIYGVAQCVQDLSASECQDCLSDAVERLKTECDPAAASGDMFLAKCYVRFSMRGAHSHGGNDDNNNDEEIEKTLAILIGLIAGVALLIVFLSFLRKVCEKEKGGK</sequence>
<dbReference type="EMBL" id="KK914370">
    <property type="protein sequence ID" value="KDP38102.1"/>
    <property type="molecule type" value="Genomic_DNA"/>
</dbReference>
<dbReference type="Pfam" id="PF01657">
    <property type="entry name" value="Stress-antifung"/>
    <property type="match status" value="2"/>
</dbReference>
<evidence type="ECO:0000256" key="14">
    <source>
        <dbReference type="SAM" id="Phobius"/>
    </source>
</evidence>
<keyword evidence="3" id="KW-1003">Cell membrane</keyword>
<keyword evidence="10 14" id="KW-0472">Membrane</keyword>
<feature type="domain" description="Gnk2-homologous" evidence="16">
    <location>
        <begin position="132"/>
        <end position="236"/>
    </location>
</feature>
<dbReference type="InterPro" id="IPR002902">
    <property type="entry name" value="GNK2"/>
</dbReference>
<dbReference type="AlphaFoldDB" id="A0A067KPM7"/>
<dbReference type="FunFam" id="3.30.430.20:FF:000001">
    <property type="entry name" value="cysteine-rich repeat secretory protein 3"/>
    <property type="match status" value="1"/>
</dbReference>
<dbReference type="GO" id="GO:0005886">
    <property type="term" value="C:plasma membrane"/>
    <property type="evidence" value="ECO:0007669"/>
    <property type="project" value="UniProtKB-SubCell"/>
</dbReference>
<dbReference type="GO" id="GO:0009506">
    <property type="term" value="C:plasmodesma"/>
    <property type="evidence" value="ECO:0007669"/>
    <property type="project" value="UniProtKB-SubCell"/>
</dbReference>
<evidence type="ECO:0000256" key="8">
    <source>
        <dbReference type="ARBA" id="ARBA00022949"/>
    </source>
</evidence>
<proteinExistence type="inferred from homology"/>
<feature type="domain" description="Gnk2-homologous" evidence="16">
    <location>
        <begin position="26"/>
        <end position="131"/>
    </location>
</feature>
<accession>A0A067KPM7</accession>
<dbReference type="Gene3D" id="3.30.430.20">
    <property type="entry name" value="Gnk2 domain, C-X8-C-X2-C motif"/>
    <property type="match status" value="2"/>
</dbReference>
<keyword evidence="5 14" id="KW-0812">Transmembrane</keyword>
<evidence type="ECO:0000256" key="10">
    <source>
        <dbReference type="ARBA" id="ARBA00023136"/>
    </source>
</evidence>
<evidence type="ECO:0000256" key="5">
    <source>
        <dbReference type="ARBA" id="ARBA00022692"/>
    </source>
</evidence>
<keyword evidence="8" id="KW-0965">Cell junction</keyword>
<dbReference type="STRING" id="180498.A0A067KPM7"/>
<dbReference type="CDD" id="cd23509">
    <property type="entry name" value="Gnk2-like"/>
    <property type="match status" value="2"/>
</dbReference>
<keyword evidence="18" id="KW-1185">Reference proteome</keyword>
<evidence type="ECO:0000256" key="3">
    <source>
        <dbReference type="ARBA" id="ARBA00022475"/>
    </source>
</evidence>
<comment type="subcellular location">
    <subcellularLocation>
        <location evidence="12">Cell junction</location>
        <location evidence="12">Plasmodesma</location>
    </subcellularLocation>
    <subcellularLocation>
        <location evidence="1">Cell membrane</location>
        <topology evidence="1">Single-pass type I membrane protein</topology>
    </subcellularLocation>
</comment>
<feature type="signal peptide" evidence="15">
    <location>
        <begin position="1"/>
        <end position="22"/>
    </location>
</feature>
<evidence type="ECO:0000256" key="4">
    <source>
        <dbReference type="ARBA" id="ARBA00022581"/>
    </source>
</evidence>
<evidence type="ECO:0000313" key="18">
    <source>
        <dbReference type="Proteomes" id="UP000027138"/>
    </source>
</evidence>
<organism evidence="17 18">
    <name type="scientific">Jatropha curcas</name>
    <name type="common">Barbados nut</name>
    <dbReference type="NCBI Taxonomy" id="180498"/>
    <lineage>
        <taxon>Eukaryota</taxon>
        <taxon>Viridiplantae</taxon>
        <taxon>Streptophyta</taxon>
        <taxon>Embryophyta</taxon>
        <taxon>Tracheophyta</taxon>
        <taxon>Spermatophyta</taxon>
        <taxon>Magnoliopsida</taxon>
        <taxon>eudicotyledons</taxon>
        <taxon>Gunneridae</taxon>
        <taxon>Pentapetalae</taxon>
        <taxon>rosids</taxon>
        <taxon>fabids</taxon>
        <taxon>Malpighiales</taxon>
        <taxon>Euphorbiaceae</taxon>
        <taxon>Crotonoideae</taxon>
        <taxon>Jatropheae</taxon>
        <taxon>Jatropha</taxon>
    </lineage>
</organism>
<evidence type="ECO:0000259" key="16">
    <source>
        <dbReference type="PROSITE" id="PS51473"/>
    </source>
</evidence>
<feature type="transmembrane region" description="Helical" evidence="14">
    <location>
        <begin position="255"/>
        <end position="275"/>
    </location>
</feature>
<dbReference type="PANTHER" id="PTHR32080">
    <property type="entry name" value="ANTIFUNGAL PROTEIN GINKBILOBIN-2-LIKE"/>
    <property type="match status" value="1"/>
</dbReference>
<keyword evidence="7" id="KW-0677">Repeat</keyword>
<evidence type="ECO:0000256" key="15">
    <source>
        <dbReference type="SAM" id="SignalP"/>
    </source>
</evidence>
<evidence type="ECO:0000256" key="9">
    <source>
        <dbReference type="ARBA" id="ARBA00022989"/>
    </source>
</evidence>
<evidence type="ECO:0000256" key="12">
    <source>
        <dbReference type="ARBA" id="ARBA00024184"/>
    </source>
</evidence>
<evidence type="ECO:0000256" key="11">
    <source>
        <dbReference type="ARBA" id="ARBA00023157"/>
    </source>
</evidence>
<gene>
    <name evidence="17" type="ORF">JCGZ_04745</name>
</gene>
<evidence type="ECO:0000256" key="13">
    <source>
        <dbReference type="ARBA" id="ARBA00038393"/>
    </source>
</evidence>
<protein>
    <recommendedName>
        <fullName evidence="16">Gnk2-homologous domain-containing protein</fullName>
    </recommendedName>
</protein>
<keyword evidence="9 14" id="KW-1133">Transmembrane helix</keyword>
<evidence type="ECO:0000256" key="7">
    <source>
        <dbReference type="ARBA" id="ARBA00022737"/>
    </source>
</evidence>
<reference evidence="17 18" key="1">
    <citation type="journal article" date="2014" name="PLoS ONE">
        <title>Global Analysis of Gene Expression Profiles in Physic Nut (Jatropha curcas L.) Seedlings Exposed to Salt Stress.</title>
        <authorList>
            <person name="Zhang L."/>
            <person name="Zhang C."/>
            <person name="Wu P."/>
            <person name="Chen Y."/>
            <person name="Li M."/>
            <person name="Jiang H."/>
            <person name="Wu G."/>
        </authorList>
    </citation>
    <scope>NUCLEOTIDE SEQUENCE [LARGE SCALE GENOMIC DNA]</scope>
    <source>
        <strain evidence="18">cv. GZQX0401</strain>
        <tissue evidence="17">Young leaves</tissue>
    </source>
</reference>
<dbReference type="OrthoDB" id="1097929at2759"/>
<evidence type="ECO:0000256" key="2">
    <source>
        <dbReference type="ARBA" id="ARBA00022448"/>
    </source>
</evidence>
<keyword evidence="4" id="KW-0945">Host-virus interaction</keyword>
<dbReference type="PROSITE" id="PS51473">
    <property type="entry name" value="GNK2"/>
    <property type="match status" value="2"/>
</dbReference>
<dbReference type="GO" id="GO:0042742">
    <property type="term" value="P:defense response to bacterium"/>
    <property type="evidence" value="ECO:0007669"/>
    <property type="project" value="TreeGrafter"/>
</dbReference>
<dbReference type="KEGG" id="jcu:105634107"/>
<evidence type="ECO:0000313" key="17">
    <source>
        <dbReference type="EMBL" id="KDP38102.1"/>
    </source>
</evidence>
<comment type="similarity">
    <text evidence="13">Belongs to the cysteine-rich repeat secretory protein family. Plasmodesmata-located proteins (PDLD) subfamily.</text>
</comment>
<keyword evidence="2" id="KW-0813">Transport</keyword>
<dbReference type="InterPro" id="IPR051378">
    <property type="entry name" value="Cell2Cell_Antifungal"/>
</dbReference>
<dbReference type="PANTHER" id="PTHR32080:SF31">
    <property type="entry name" value="PLASMODESMATA-LOCATED PROTEIN 6"/>
    <property type="match status" value="1"/>
</dbReference>
<dbReference type="InterPro" id="IPR038408">
    <property type="entry name" value="GNK2_sf"/>
</dbReference>
<keyword evidence="11" id="KW-1015">Disulfide bond</keyword>
<evidence type="ECO:0000256" key="1">
    <source>
        <dbReference type="ARBA" id="ARBA00004251"/>
    </source>
</evidence>
<evidence type="ECO:0000256" key="6">
    <source>
        <dbReference type="ARBA" id="ARBA00022729"/>
    </source>
</evidence>
<dbReference type="Proteomes" id="UP000027138">
    <property type="component" value="Unassembled WGS sequence"/>
</dbReference>
<feature type="chain" id="PRO_5001639764" description="Gnk2-homologous domain-containing protein" evidence="15">
    <location>
        <begin position="23"/>
        <end position="286"/>
    </location>
</feature>
<name>A0A067KPM7_JATCU</name>
<keyword evidence="6 15" id="KW-0732">Signal</keyword>